<gene>
    <name evidence="11" type="primary">rbsK_3</name>
    <name evidence="9" type="synonym">rbsK</name>
    <name evidence="11" type="ORF">BEI61_02944</name>
</gene>
<evidence type="ECO:0000256" key="3">
    <source>
        <dbReference type="ARBA" id="ARBA00022741"/>
    </source>
</evidence>
<keyword evidence="8 9" id="KW-0119">Carbohydrate metabolism</keyword>
<dbReference type="InterPro" id="IPR011877">
    <property type="entry name" value="Ribokinase"/>
</dbReference>
<comment type="caution">
    <text evidence="11">The sequence shown here is derived from an EMBL/GenBank/DDBJ whole genome shotgun (WGS) entry which is preliminary data.</text>
</comment>
<dbReference type="PRINTS" id="PR00990">
    <property type="entry name" value="RIBOKINASE"/>
</dbReference>
<accession>A0A1E3AEA7</accession>
<dbReference type="AlphaFoldDB" id="A0A1E3AEA7"/>
<feature type="binding site" evidence="9">
    <location>
        <begin position="211"/>
        <end position="216"/>
    </location>
    <ligand>
        <name>ATP</name>
        <dbReference type="ChEBI" id="CHEBI:30616"/>
    </ligand>
</feature>
<dbReference type="GO" id="GO:0005737">
    <property type="term" value="C:cytoplasm"/>
    <property type="evidence" value="ECO:0007669"/>
    <property type="project" value="UniProtKB-SubCell"/>
</dbReference>
<evidence type="ECO:0000256" key="6">
    <source>
        <dbReference type="ARBA" id="ARBA00022842"/>
    </source>
</evidence>
<feature type="binding site" evidence="9">
    <location>
        <position position="243"/>
    </location>
    <ligand>
        <name>substrate</name>
    </ligand>
</feature>
<feature type="binding site" evidence="9">
    <location>
        <position position="239"/>
    </location>
    <ligand>
        <name>K(+)</name>
        <dbReference type="ChEBI" id="CHEBI:29103"/>
    </ligand>
</feature>
<evidence type="ECO:0000256" key="5">
    <source>
        <dbReference type="ARBA" id="ARBA00022840"/>
    </source>
</evidence>
<comment type="activity regulation">
    <text evidence="9">Activated by a monovalent cation that binds near, but not in, the active site. The most likely occupant of the site in vivo is potassium. Ion binding induces a conformational change that may alter substrate affinity.</text>
</comment>
<dbReference type="Proteomes" id="UP000094067">
    <property type="component" value="Unassembled WGS sequence"/>
</dbReference>
<dbReference type="GO" id="GO:0004747">
    <property type="term" value="F:ribokinase activity"/>
    <property type="evidence" value="ECO:0007669"/>
    <property type="project" value="UniProtKB-UniRule"/>
</dbReference>
<comment type="similarity">
    <text evidence="9">Belongs to the carbohydrate kinase PfkB family. Ribokinase subfamily.</text>
</comment>
<dbReference type="PANTHER" id="PTHR10584">
    <property type="entry name" value="SUGAR KINASE"/>
    <property type="match status" value="1"/>
</dbReference>
<evidence type="ECO:0000256" key="2">
    <source>
        <dbReference type="ARBA" id="ARBA00022723"/>
    </source>
</evidence>
<comment type="cofactor">
    <cofactor evidence="9">
        <name>Mg(2+)</name>
        <dbReference type="ChEBI" id="CHEBI:18420"/>
    </cofactor>
    <text evidence="9">Requires a divalent cation, most likely magnesium in vivo, as an electrophilic catalyst to aid phosphoryl group transfer. It is the chelate of the metal and the nucleotide that is the actual substrate.</text>
</comment>
<keyword evidence="5 9" id="KW-0067">ATP-binding</keyword>
<keyword evidence="4 9" id="KW-0418">Kinase</keyword>
<dbReference type="EMBL" id="MCGH01000002">
    <property type="protein sequence ID" value="ODM07054.1"/>
    <property type="molecule type" value="Genomic_DNA"/>
</dbReference>
<dbReference type="UniPathway" id="UPA00916">
    <property type="reaction ID" value="UER00889"/>
</dbReference>
<comment type="caution">
    <text evidence="9">Lacks conserved residue(s) required for the propagation of feature annotation.</text>
</comment>
<dbReference type="GO" id="GO:0046872">
    <property type="term" value="F:metal ion binding"/>
    <property type="evidence" value="ECO:0007669"/>
    <property type="project" value="UniProtKB-KW"/>
</dbReference>
<feature type="binding site" evidence="9">
    <location>
        <position position="179"/>
    </location>
    <ligand>
        <name>ATP</name>
        <dbReference type="ChEBI" id="CHEBI:30616"/>
    </ligand>
</feature>
<dbReference type="Pfam" id="PF00294">
    <property type="entry name" value="PfkB"/>
    <property type="match status" value="1"/>
</dbReference>
<dbReference type="Gene3D" id="3.40.1190.20">
    <property type="match status" value="1"/>
</dbReference>
<keyword evidence="6 9" id="KW-0460">Magnesium</keyword>
<feature type="binding site" evidence="9">
    <location>
        <position position="136"/>
    </location>
    <ligand>
        <name>substrate</name>
    </ligand>
</feature>
<dbReference type="EC" id="2.7.1.15" evidence="9"/>
<keyword evidence="3 9" id="KW-0547">Nucleotide-binding</keyword>
<feature type="binding site" evidence="9">
    <location>
        <begin position="10"/>
        <end position="12"/>
    </location>
    <ligand>
        <name>substrate</name>
    </ligand>
</feature>
<name>A0A1E3AEA7_9FIRM</name>
<evidence type="ECO:0000313" key="11">
    <source>
        <dbReference type="EMBL" id="ODM07054.1"/>
    </source>
</evidence>
<feature type="binding site" evidence="9">
    <location>
        <position position="282"/>
    </location>
    <ligand>
        <name>K(+)</name>
        <dbReference type="ChEBI" id="CHEBI:29103"/>
    </ligand>
</feature>
<feature type="binding site" evidence="9">
    <location>
        <position position="273"/>
    </location>
    <ligand>
        <name>K(+)</name>
        <dbReference type="ChEBI" id="CHEBI:29103"/>
    </ligand>
</feature>
<feature type="binding site" evidence="9">
    <location>
        <position position="276"/>
    </location>
    <ligand>
        <name>K(+)</name>
        <dbReference type="ChEBI" id="CHEBI:29103"/>
    </ligand>
</feature>
<comment type="subunit">
    <text evidence="9">Homodimer.</text>
</comment>
<feature type="binding site" evidence="9">
    <location>
        <position position="237"/>
    </location>
    <ligand>
        <name>K(+)</name>
        <dbReference type="ChEBI" id="CHEBI:29103"/>
    </ligand>
</feature>
<feature type="binding site" evidence="9">
    <location>
        <begin position="38"/>
        <end position="42"/>
    </location>
    <ligand>
        <name>substrate</name>
    </ligand>
</feature>
<dbReference type="InterPro" id="IPR002139">
    <property type="entry name" value="Ribo/fructo_kinase"/>
</dbReference>
<keyword evidence="7 9" id="KW-0630">Potassium</keyword>
<comment type="function">
    <text evidence="9">Catalyzes the phosphorylation of ribose at O-5 in a reaction requiring ATP and magnesium. The resulting D-ribose-5-phosphate can then be used either for sythesis of nucleotides, histidine, and tryptophan, or as a component of the pentose phosphate pathway.</text>
</comment>
<keyword evidence="1 9" id="KW-0808">Transferase</keyword>
<evidence type="ECO:0000256" key="8">
    <source>
        <dbReference type="ARBA" id="ARBA00023277"/>
    </source>
</evidence>
<dbReference type="RefSeq" id="WP_069152799.1">
    <property type="nucleotide sequence ID" value="NZ_CAJLDD010000002.1"/>
</dbReference>
<dbReference type="InterPro" id="IPR011611">
    <property type="entry name" value="PfkB_dom"/>
</dbReference>
<feature type="domain" description="Carbohydrate kinase PfkB" evidence="10">
    <location>
        <begin position="5"/>
        <end position="284"/>
    </location>
</feature>
<keyword evidence="2 9" id="KW-0479">Metal-binding</keyword>
<dbReference type="PANTHER" id="PTHR10584:SF166">
    <property type="entry name" value="RIBOKINASE"/>
    <property type="match status" value="1"/>
</dbReference>
<feature type="active site" description="Proton acceptor" evidence="9">
    <location>
        <position position="243"/>
    </location>
</feature>
<comment type="pathway">
    <text evidence="9">Carbohydrate metabolism; D-ribose degradation; D-ribose 5-phosphate from beta-D-ribopyranose: step 2/2.</text>
</comment>
<evidence type="ECO:0000259" key="10">
    <source>
        <dbReference type="Pfam" id="PF00294"/>
    </source>
</evidence>
<protein>
    <recommendedName>
        <fullName evidence="9">Ribokinase</fullName>
        <shortName evidence="9">RK</shortName>
        <ecNumber evidence="9">2.7.1.15</ecNumber>
    </recommendedName>
</protein>
<dbReference type="InterPro" id="IPR029056">
    <property type="entry name" value="Ribokinase-like"/>
</dbReference>
<keyword evidence="9" id="KW-0963">Cytoplasm</keyword>
<sequence>MRIINFGSLNIDRVYKVSHFVRPGETISSEGYECFPGGKGLNQSIAIARAGAKVVHAGTVGTEGGFLKELLEQSGVDTRYIRKSGNVTGHALIQVSKEGENCIILFKGSNFENDRKFIHEVLENFDKEDILVLQNEINNLEYLLQLGKERGMHILLNASPVDETLKHMDLSGVTWLMVNETEGAEITGERKPEKIIAQLLALYPAMNVILTLGTDGSIFQNKEKKICQPCFPAQTVDTTAAGDTFTGYFIASVLAGKNMEEALETASCAASIAVAREGAAMSIPVFEEVEKKLTDYHGNHS</sequence>
<comment type="subcellular location">
    <subcellularLocation>
        <location evidence="9">Cytoplasm</location>
    </subcellularLocation>
</comment>
<evidence type="ECO:0000256" key="9">
    <source>
        <dbReference type="HAMAP-Rule" id="MF_01987"/>
    </source>
</evidence>
<dbReference type="GO" id="GO:0019303">
    <property type="term" value="P:D-ribose catabolic process"/>
    <property type="evidence" value="ECO:0007669"/>
    <property type="project" value="UniProtKB-UniRule"/>
</dbReference>
<feature type="binding site" evidence="9">
    <location>
        <position position="278"/>
    </location>
    <ligand>
        <name>K(+)</name>
        <dbReference type="ChEBI" id="CHEBI:29103"/>
    </ligand>
</feature>
<dbReference type="HAMAP" id="MF_01987">
    <property type="entry name" value="Ribokinase"/>
    <property type="match status" value="1"/>
</dbReference>
<dbReference type="CDD" id="cd01174">
    <property type="entry name" value="ribokinase"/>
    <property type="match status" value="1"/>
</dbReference>
<proteinExistence type="inferred from homology"/>
<evidence type="ECO:0000256" key="7">
    <source>
        <dbReference type="ARBA" id="ARBA00022958"/>
    </source>
</evidence>
<reference evidence="11 12" key="1">
    <citation type="submission" date="2016-07" db="EMBL/GenBank/DDBJ databases">
        <title>Characterization of isolates of Eisenbergiella tayi derived from blood cultures, using whole genome sequencing.</title>
        <authorList>
            <person name="Burdz T."/>
            <person name="Wiebe D."/>
            <person name="Huynh C."/>
            <person name="Bernard K."/>
        </authorList>
    </citation>
    <scope>NUCLEOTIDE SEQUENCE [LARGE SCALE GENOMIC DNA]</scope>
    <source>
        <strain evidence="11 12">NML 110608</strain>
    </source>
</reference>
<evidence type="ECO:0000313" key="12">
    <source>
        <dbReference type="Proteomes" id="UP000094067"/>
    </source>
</evidence>
<feature type="binding site" evidence="9">
    <location>
        <begin position="242"/>
        <end position="243"/>
    </location>
    <ligand>
        <name>ATP</name>
        <dbReference type="ChEBI" id="CHEBI:30616"/>
    </ligand>
</feature>
<dbReference type="GO" id="GO:0005524">
    <property type="term" value="F:ATP binding"/>
    <property type="evidence" value="ECO:0007669"/>
    <property type="project" value="UniProtKB-UniRule"/>
</dbReference>
<dbReference type="PATRIC" id="fig|1432052.4.peg.3280"/>
<evidence type="ECO:0000256" key="1">
    <source>
        <dbReference type="ARBA" id="ARBA00022679"/>
    </source>
</evidence>
<evidence type="ECO:0000256" key="4">
    <source>
        <dbReference type="ARBA" id="ARBA00022777"/>
    </source>
</evidence>
<organism evidence="11 12">
    <name type="scientific">Eisenbergiella tayi</name>
    <dbReference type="NCBI Taxonomy" id="1432052"/>
    <lineage>
        <taxon>Bacteria</taxon>
        <taxon>Bacillati</taxon>
        <taxon>Bacillota</taxon>
        <taxon>Clostridia</taxon>
        <taxon>Lachnospirales</taxon>
        <taxon>Lachnospiraceae</taxon>
        <taxon>Eisenbergiella</taxon>
    </lineage>
</organism>
<dbReference type="SUPFAM" id="SSF53613">
    <property type="entry name" value="Ribokinase-like"/>
    <property type="match status" value="1"/>
</dbReference>
<comment type="catalytic activity">
    <reaction evidence="9">
        <text>D-ribose + ATP = D-ribose 5-phosphate + ADP + H(+)</text>
        <dbReference type="Rhea" id="RHEA:13697"/>
        <dbReference type="ChEBI" id="CHEBI:15378"/>
        <dbReference type="ChEBI" id="CHEBI:30616"/>
        <dbReference type="ChEBI" id="CHEBI:47013"/>
        <dbReference type="ChEBI" id="CHEBI:78346"/>
        <dbReference type="ChEBI" id="CHEBI:456216"/>
        <dbReference type="EC" id="2.7.1.15"/>
    </reaction>
</comment>